<keyword evidence="3" id="KW-1185">Reference proteome</keyword>
<protein>
    <recommendedName>
        <fullName evidence="4">SET domain-containing protein</fullName>
    </recommendedName>
</protein>
<gene>
    <name evidence="2" type="ORF">CYCCA115_LOCUS9310</name>
</gene>
<sequence>MAVRDIEAGQMLSRPSMGCLENCDDFEHTNFIETFKNYGEVQQFPHAWKFGMDVAPIYHGRHEEKTKIVWIKPPRYERQATLMVALEIQRLEYKFEVIPSRETVGEREWVQIDRYCQSVVEVLEDMIEESKAFDLIGDEYDEDEDEYEQDSEDENSDDEEGSDDEEHEDEPVANESNETGKENEVLVNTEDSTEAHVASDFLEGRNSSSNGHPWMVDGCDLSEDCSIDNKGMWENLLLQRLPKRNIMGSDAQRLYGNCRTRSILNRVGQLWNRSPVFATAEIPKGTLIWTSKYTATFTDGVQFRKVLSILPDDMVCDLIIWCYASEGENDSEGIQSEDGTSIPVQDFFECDLDDASFFNSYDHRSEYNVGSQKGKVAASPDDDKAYAMRDILAGEELVSAYDEFDTMNYDAFGLL</sequence>
<evidence type="ECO:0000313" key="2">
    <source>
        <dbReference type="EMBL" id="CAJ1945166.1"/>
    </source>
</evidence>
<evidence type="ECO:0000313" key="3">
    <source>
        <dbReference type="Proteomes" id="UP001295423"/>
    </source>
</evidence>
<comment type="caution">
    <text evidence="2">The sequence shown here is derived from an EMBL/GenBank/DDBJ whole genome shotgun (WGS) entry which is preliminary data.</text>
</comment>
<feature type="compositionally biased region" description="Acidic residues" evidence="1">
    <location>
        <begin position="136"/>
        <end position="172"/>
    </location>
</feature>
<evidence type="ECO:0000256" key="1">
    <source>
        <dbReference type="SAM" id="MobiDB-lite"/>
    </source>
</evidence>
<reference evidence="2" key="1">
    <citation type="submission" date="2023-08" db="EMBL/GenBank/DDBJ databases">
        <authorList>
            <person name="Audoor S."/>
            <person name="Bilcke G."/>
        </authorList>
    </citation>
    <scope>NUCLEOTIDE SEQUENCE</scope>
</reference>
<proteinExistence type="predicted"/>
<evidence type="ECO:0008006" key="4">
    <source>
        <dbReference type="Google" id="ProtNLM"/>
    </source>
</evidence>
<dbReference type="AlphaFoldDB" id="A0AAD2CT52"/>
<organism evidence="2 3">
    <name type="scientific">Cylindrotheca closterium</name>
    <dbReference type="NCBI Taxonomy" id="2856"/>
    <lineage>
        <taxon>Eukaryota</taxon>
        <taxon>Sar</taxon>
        <taxon>Stramenopiles</taxon>
        <taxon>Ochrophyta</taxon>
        <taxon>Bacillariophyta</taxon>
        <taxon>Bacillariophyceae</taxon>
        <taxon>Bacillariophycidae</taxon>
        <taxon>Bacillariales</taxon>
        <taxon>Bacillariaceae</taxon>
        <taxon>Cylindrotheca</taxon>
    </lineage>
</organism>
<feature type="region of interest" description="Disordered" evidence="1">
    <location>
        <begin position="134"/>
        <end position="184"/>
    </location>
</feature>
<dbReference type="Proteomes" id="UP001295423">
    <property type="component" value="Unassembled WGS sequence"/>
</dbReference>
<name>A0AAD2CT52_9STRA</name>
<dbReference type="EMBL" id="CAKOGP040001335">
    <property type="protein sequence ID" value="CAJ1945166.1"/>
    <property type="molecule type" value="Genomic_DNA"/>
</dbReference>
<accession>A0AAD2CT52</accession>